<dbReference type="InterPro" id="IPR016024">
    <property type="entry name" value="ARM-type_fold"/>
</dbReference>
<dbReference type="Gene3D" id="1.25.10.10">
    <property type="entry name" value="Leucine-rich Repeat Variant"/>
    <property type="match status" value="3"/>
</dbReference>
<dbReference type="SMART" id="SM00185">
    <property type="entry name" value="ARM"/>
    <property type="match status" value="4"/>
</dbReference>
<feature type="domain" description="U-box" evidence="6">
    <location>
        <begin position="233"/>
        <end position="311"/>
    </location>
</feature>
<dbReference type="InterPro" id="IPR045210">
    <property type="entry name" value="RING-Ubox_PUB"/>
</dbReference>
<evidence type="ECO:0000256" key="3">
    <source>
        <dbReference type="ARBA" id="ARBA00012483"/>
    </source>
</evidence>
<dbReference type="InterPro" id="IPR013083">
    <property type="entry name" value="Znf_RING/FYVE/PHD"/>
</dbReference>
<comment type="catalytic activity">
    <reaction evidence="1">
        <text>S-ubiquitinyl-[E2 ubiquitin-conjugating enzyme]-L-cysteine + [acceptor protein]-L-lysine = [E2 ubiquitin-conjugating enzyme]-L-cysteine + N(6)-ubiquitinyl-[acceptor protein]-L-lysine.</text>
        <dbReference type="EC" id="2.3.2.27"/>
    </reaction>
</comment>
<evidence type="ECO:0000256" key="2">
    <source>
        <dbReference type="ARBA" id="ARBA00004906"/>
    </source>
</evidence>
<sequence length="1023" mass="114140">MLANKNMTAITVAAESLLTSILEIIESVACIEPEKENLAEFGCYLYRVSPVILEVQKMEDTPENAVDILLALSSSIDEAKCLVGKFKRSANPKNYSELKHAAGKLEGTIKNIGECLSSIPSLTFQNEKYVEVAICSLSNEMQNAHFVVREAQVLHTNELEGDKIFSETEINKESSAVESDLYPVDLDFSNSEVSNLPHAIDFLKSRSLISQSEHDNRSSSSKSSLETAEYLEPLYYSFYCPLTKQVMDDPVTIESGVTYDRKAIKEWFSKFENSQQIFCPTTMHKLSSTELRTNVALKMTIGEWKERNEAAQIKVCRTALSLASSASMIYEAIMDLQGICKRNEHNRMQVCNAGILPLLVKFLAYKEYDVRCAALQLLRQLAEVDDFTKEMIAELVDISTVFKLLSSSHQCIVHVALLLLLELSKSPLMCEKIGMTTGGILMLIRTKYNKSIDAFASKNADEILKNLEIHPENIRRMAENGLLEPLLNHLLEGSEEIQMEMANYLGDISLGHDGKTHVAERASTALINMVHRGNTLSRRAAFKALSQISSYHPNVEVLTKAGVVQTMVEEMFSRRIYSEPMNSKSEASAILANVFEAGIDLENLHVNSHGHKLHSDYVVYNIIDMLKNSSPDELSINIIRVLLCLTKSPKSMGTIVSVVKETEASYTLVELINNPREELVVAAIKLLVTLSPFIGHMLVDRLCMICDQPDNLVLGNCLTTQISEKQAVSVQFLAKLPHQNLRLNLALASNNKVPTILERINQIQSTWTGTSRYARPYLEGLVGILVRFTTTLYEPYILSLARKYNFTAVFTKLLMRASSDEVQRLSAIGLENLSSESVNLSRPPQKTKTKSLGLFYSQKFPSLGASKKRKTQPCPVHRGLCSSHDTFCLLEANAVERLLGCLDHENAEVVEAALSALCTLLDDKVDVDKSVSILTKVNTIKHVLNVVKDYGQDGLLQKSFWIIERFLMRGGDKSTSDISQDKQLPALLVSAFHHGGGNTRQIAEKILRYLNKMPETTLSHCTF</sequence>
<keyword evidence="5" id="KW-0677">Repeat</keyword>
<dbReference type="CDD" id="cd16664">
    <property type="entry name" value="RING-Ubox_PUB"/>
    <property type="match status" value="1"/>
</dbReference>
<comment type="pathway">
    <text evidence="2">Protein modification; protein ubiquitination.</text>
</comment>
<dbReference type="InterPro" id="IPR003613">
    <property type="entry name" value="Ubox_domain"/>
</dbReference>
<accession>A0A2P2JQW8</accession>
<proteinExistence type="predicted"/>
<dbReference type="SUPFAM" id="SSF57850">
    <property type="entry name" value="RING/U-box"/>
    <property type="match status" value="1"/>
</dbReference>
<dbReference type="PANTHER" id="PTHR45958:SF4">
    <property type="entry name" value="U-BOX DOMAIN-CONTAINING PROTEIN 42-RELATED"/>
    <property type="match status" value="1"/>
</dbReference>
<evidence type="ECO:0000256" key="1">
    <source>
        <dbReference type="ARBA" id="ARBA00000900"/>
    </source>
</evidence>
<dbReference type="Pfam" id="PF04564">
    <property type="entry name" value="U-box"/>
    <property type="match status" value="1"/>
</dbReference>
<organism evidence="7">
    <name type="scientific">Rhizophora mucronata</name>
    <name type="common">Asiatic mangrove</name>
    <dbReference type="NCBI Taxonomy" id="61149"/>
    <lineage>
        <taxon>Eukaryota</taxon>
        <taxon>Viridiplantae</taxon>
        <taxon>Streptophyta</taxon>
        <taxon>Embryophyta</taxon>
        <taxon>Tracheophyta</taxon>
        <taxon>Spermatophyta</taxon>
        <taxon>Magnoliopsida</taxon>
        <taxon>eudicotyledons</taxon>
        <taxon>Gunneridae</taxon>
        <taxon>Pentapetalae</taxon>
        <taxon>rosids</taxon>
        <taxon>fabids</taxon>
        <taxon>Malpighiales</taxon>
        <taxon>Rhizophoraceae</taxon>
        <taxon>Rhizophora</taxon>
    </lineage>
</organism>
<dbReference type="SMART" id="SM00504">
    <property type="entry name" value="Ubox"/>
    <property type="match status" value="1"/>
</dbReference>
<dbReference type="PANTHER" id="PTHR45958">
    <property type="entry name" value="RING-TYPE E3 UBIQUITIN TRANSFERASE"/>
    <property type="match status" value="1"/>
</dbReference>
<dbReference type="GO" id="GO:0016567">
    <property type="term" value="P:protein ubiquitination"/>
    <property type="evidence" value="ECO:0007669"/>
    <property type="project" value="UniProtKB-UniPathway"/>
</dbReference>
<dbReference type="SUPFAM" id="SSF48371">
    <property type="entry name" value="ARM repeat"/>
    <property type="match status" value="2"/>
</dbReference>
<dbReference type="GO" id="GO:0061630">
    <property type="term" value="F:ubiquitin protein ligase activity"/>
    <property type="evidence" value="ECO:0007669"/>
    <property type="project" value="UniProtKB-EC"/>
</dbReference>
<dbReference type="Gene3D" id="3.30.40.10">
    <property type="entry name" value="Zinc/RING finger domain, C3HC4 (zinc finger)"/>
    <property type="match status" value="1"/>
</dbReference>
<dbReference type="EMBL" id="GGEC01015384">
    <property type="protein sequence ID" value="MBW95867.1"/>
    <property type="molecule type" value="Transcribed_RNA"/>
</dbReference>
<evidence type="ECO:0000256" key="4">
    <source>
        <dbReference type="ARBA" id="ARBA00022679"/>
    </source>
</evidence>
<evidence type="ECO:0000259" key="6">
    <source>
        <dbReference type="PROSITE" id="PS51698"/>
    </source>
</evidence>
<evidence type="ECO:0000313" key="7">
    <source>
        <dbReference type="EMBL" id="MBW95867.1"/>
    </source>
</evidence>
<name>A0A2P2JQW8_RHIMU</name>
<dbReference type="InterPro" id="IPR052608">
    <property type="entry name" value="U-box_domain_protein"/>
</dbReference>
<dbReference type="InterPro" id="IPR011989">
    <property type="entry name" value="ARM-like"/>
</dbReference>
<protein>
    <recommendedName>
        <fullName evidence="3">RING-type E3 ubiquitin transferase</fullName>
        <ecNumber evidence="3">2.3.2.27</ecNumber>
    </recommendedName>
</protein>
<dbReference type="AlphaFoldDB" id="A0A2P2JQW8"/>
<dbReference type="PROSITE" id="PS51698">
    <property type="entry name" value="U_BOX"/>
    <property type="match status" value="1"/>
</dbReference>
<dbReference type="InterPro" id="IPR000225">
    <property type="entry name" value="Armadillo"/>
</dbReference>
<evidence type="ECO:0000256" key="5">
    <source>
        <dbReference type="ARBA" id="ARBA00022737"/>
    </source>
</evidence>
<keyword evidence="4" id="KW-0808">Transferase</keyword>
<reference evidence="7" key="1">
    <citation type="submission" date="2018-02" db="EMBL/GenBank/DDBJ databases">
        <title>Rhizophora mucronata_Transcriptome.</title>
        <authorList>
            <person name="Meera S.P."/>
            <person name="Sreeshan A."/>
            <person name="Augustine A."/>
        </authorList>
    </citation>
    <scope>NUCLEOTIDE SEQUENCE</scope>
    <source>
        <tissue evidence="7">Leaf</tissue>
    </source>
</reference>
<dbReference type="EC" id="2.3.2.27" evidence="3"/>
<dbReference type="UniPathway" id="UPA00143"/>
<dbReference type="Pfam" id="PF00514">
    <property type="entry name" value="Arm"/>
    <property type="match status" value="2"/>
</dbReference>